<keyword evidence="2" id="KW-1133">Transmembrane helix</keyword>
<dbReference type="RefSeq" id="WP_118909986.1">
    <property type="nucleotide sequence ID" value="NZ_QOCS01000004.1"/>
</dbReference>
<dbReference type="EMBL" id="QOCS01000004">
    <property type="protein sequence ID" value="RHW48472.1"/>
    <property type="molecule type" value="Genomic_DNA"/>
</dbReference>
<feature type="transmembrane region" description="Helical" evidence="2">
    <location>
        <begin position="153"/>
        <end position="171"/>
    </location>
</feature>
<dbReference type="AlphaFoldDB" id="A0A3R6UWB5"/>
<feature type="transmembrane region" description="Helical" evidence="2">
    <location>
        <begin position="183"/>
        <end position="209"/>
    </location>
</feature>
<keyword evidence="2" id="KW-0812">Transmembrane</keyword>
<accession>A0A3R6UWB5</accession>
<evidence type="ECO:0000313" key="3">
    <source>
        <dbReference type="EMBL" id="RHW48472.1"/>
    </source>
</evidence>
<gene>
    <name evidence="3" type="ORF">DS832_00985</name>
</gene>
<evidence type="ECO:0000256" key="2">
    <source>
        <dbReference type="SAM" id="Phobius"/>
    </source>
</evidence>
<dbReference type="Proteomes" id="UP000284822">
    <property type="component" value="Unassembled WGS sequence"/>
</dbReference>
<name>A0A3R6UWB5_9LACO</name>
<evidence type="ECO:0000256" key="1">
    <source>
        <dbReference type="SAM" id="MobiDB-lite"/>
    </source>
</evidence>
<feature type="transmembrane region" description="Helical" evidence="2">
    <location>
        <begin position="215"/>
        <end position="235"/>
    </location>
</feature>
<dbReference type="InterPro" id="IPR009214">
    <property type="entry name" value="DUF1129"/>
</dbReference>
<evidence type="ECO:0000313" key="4">
    <source>
        <dbReference type="Proteomes" id="UP000284822"/>
    </source>
</evidence>
<feature type="region of interest" description="Disordered" evidence="1">
    <location>
        <begin position="1"/>
        <end position="28"/>
    </location>
</feature>
<keyword evidence="2" id="KW-0472">Membrane</keyword>
<protein>
    <submittedName>
        <fullName evidence="3">DUF1129 domain-containing protein</fullName>
    </submittedName>
</protein>
<reference evidence="3 4" key="1">
    <citation type="submission" date="2018-07" db="EMBL/GenBank/DDBJ databases">
        <title>Genome sequences of six Lactobacillus spp. isolated from bumble bee guts.</title>
        <authorList>
            <person name="Motta E.V.S."/>
            <person name="Moran N.A."/>
        </authorList>
    </citation>
    <scope>NUCLEOTIDE SEQUENCE [LARGE SCALE GENOMIC DNA]</scope>
    <source>
        <strain evidence="3 4">LV-8.1</strain>
    </source>
</reference>
<comment type="caution">
    <text evidence="3">The sequence shown here is derived from an EMBL/GenBank/DDBJ whole genome shotgun (WGS) entry which is preliminary data.</text>
</comment>
<organism evidence="3 4">
    <name type="scientific">Bombilactobacillus bombi</name>
    <dbReference type="NCBI Taxonomy" id="1303590"/>
    <lineage>
        <taxon>Bacteria</taxon>
        <taxon>Bacillati</taxon>
        <taxon>Bacillota</taxon>
        <taxon>Bacilli</taxon>
        <taxon>Lactobacillales</taxon>
        <taxon>Lactobacillaceae</taxon>
        <taxon>Bombilactobacillus</taxon>
    </lineage>
</organism>
<dbReference type="PIRSF" id="PIRSF033111">
    <property type="entry name" value="UCP033111"/>
    <property type="match status" value="1"/>
</dbReference>
<feature type="transmembrane region" description="Helical" evidence="2">
    <location>
        <begin position="116"/>
        <end position="141"/>
    </location>
</feature>
<proteinExistence type="predicted"/>
<dbReference type="Pfam" id="PF06570">
    <property type="entry name" value="DUF1129"/>
    <property type="match status" value="1"/>
</dbReference>
<sequence>MDPREKNKQAQSKQQAKVAKKHEQAKIAQEVAQATPEQLQAKLSKRNEDYLFKLHKALVENGQTDQEAQKQVDNLLQEVIDNQIKGIPARQLYGTVATKVDAIFHKKIEAKNHVEFWKLSVDSSLFIAALFLVMFGIMGFFVKHPSRENQMGIVTTILICIFWGILLSWFNQQMMLDKKQRKPMWQSVVILIVGLIVMYVGSMLVQLLPAAINPILPPIVNVILAALVYGIRWLFRHYYHITINTFSGR</sequence>